<proteinExistence type="predicted"/>
<dbReference type="AlphaFoldDB" id="A0A1H1U5F2"/>
<evidence type="ECO:0000313" key="3">
    <source>
        <dbReference type="Proteomes" id="UP000199092"/>
    </source>
</evidence>
<protein>
    <submittedName>
        <fullName evidence="2">Uncharacterized protein</fullName>
    </submittedName>
</protein>
<feature type="region of interest" description="Disordered" evidence="1">
    <location>
        <begin position="26"/>
        <end position="55"/>
    </location>
</feature>
<feature type="compositionally biased region" description="Polar residues" evidence="1">
    <location>
        <begin position="26"/>
        <end position="44"/>
    </location>
</feature>
<evidence type="ECO:0000313" key="2">
    <source>
        <dbReference type="EMBL" id="SDS67486.1"/>
    </source>
</evidence>
<accession>A0A1H1U5F2</accession>
<dbReference type="Proteomes" id="UP000199092">
    <property type="component" value="Chromosome I"/>
</dbReference>
<organism evidence="2 3">
    <name type="scientific">Friedmanniella luteola</name>
    <dbReference type="NCBI Taxonomy" id="546871"/>
    <lineage>
        <taxon>Bacteria</taxon>
        <taxon>Bacillati</taxon>
        <taxon>Actinomycetota</taxon>
        <taxon>Actinomycetes</taxon>
        <taxon>Propionibacteriales</taxon>
        <taxon>Nocardioidaceae</taxon>
        <taxon>Friedmanniella</taxon>
    </lineage>
</organism>
<dbReference type="EMBL" id="LT629749">
    <property type="protein sequence ID" value="SDS67486.1"/>
    <property type="molecule type" value="Genomic_DNA"/>
</dbReference>
<name>A0A1H1U5F2_9ACTN</name>
<gene>
    <name evidence="2" type="ORF">SAMN04488543_2166</name>
</gene>
<sequence length="55" mass="5834">MTPERRRVVTSQLSAALTQCVRYGRSTVSTSGNRAPRNAATSPSICARSAVEALP</sequence>
<keyword evidence="3" id="KW-1185">Reference proteome</keyword>
<evidence type="ECO:0000256" key="1">
    <source>
        <dbReference type="SAM" id="MobiDB-lite"/>
    </source>
</evidence>
<reference evidence="2 3" key="1">
    <citation type="submission" date="2016-10" db="EMBL/GenBank/DDBJ databases">
        <authorList>
            <person name="de Groot N.N."/>
        </authorList>
    </citation>
    <scope>NUCLEOTIDE SEQUENCE [LARGE SCALE GENOMIC DNA]</scope>
    <source>
        <strain evidence="2 3">DSM 21741</strain>
    </source>
</reference>